<evidence type="ECO:0000256" key="1">
    <source>
        <dbReference type="SAM" id="MobiDB-lite"/>
    </source>
</evidence>
<feature type="signal peptide" evidence="2">
    <location>
        <begin position="1"/>
        <end position="20"/>
    </location>
</feature>
<keyword evidence="2" id="KW-0732">Signal</keyword>
<evidence type="ECO:0000313" key="3">
    <source>
        <dbReference type="EMBL" id="MBY20000.1"/>
    </source>
</evidence>
<reference evidence="3" key="1">
    <citation type="submission" date="2018-04" db="EMBL/GenBank/DDBJ databases">
        <title>Transcriptome of Schizaphis graminum biotype I.</title>
        <authorList>
            <person name="Scully E.D."/>
            <person name="Geib S.M."/>
            <person name="Palmer N.A."/>
            <person name="Koch K."/>
            <person name="Bradshaw J."/>
            <person name="Heng-Moss T."/>
            <person name="Sarath G."/>
        </authorList>
    </citation>
    <scope>NUCLEOTIDE SEQUENCE</scope>
</reference>
<feature type="chain" id="PRO_5015616665" evidence="2">
    <location>
        <begin position="21"/>
        <end position="258"/>
    </location>
</feature>
<name>A0A2S2NS28_SCHGA</name>
<accession>A0A2S2NS28</accession>
<sequence>MMASMDILLLLLSVTFPIQAISYSPDVLPLTKSEAKFPDQQDLQLDGSSRKKRCFGNSETTTTAPIRDPNFGNPPKAWDPVEPFVKTNKYFGTTPSPDARSIKKRMSTNKFLGLFNFRRERRSTLTEQHQSKLQTVFAENPDMLKNEDSNTKNTNEDTTFGQIMKKWRSMNNIDNKSKNTNYEEEKALKKIKIQERIGNIIRQWNVMRALATIENRRWNQSNKYIKENEYNIFPDTSMTPVLSPIKYFEFANIDEFPY</sequence>
<dbReference type="AlphaFoldDB" id="A0A2S2NS28"/>
<organism evidence="3">
    <name type="scientific">Schizaphis graminum</name>
    <name type="common">Green bug aphid</name>
    <dbReference type="NCBI Taxonomy" id="13262"/>
    <lineage>
        <taxon>Eukaryota</taxon>
        <taxon>Metazoa</taxon>
        <taxon>Ecdysozoa</taxon>
        <taxon>Arthropoda</taxon>
        <taxon>Hexapoda</taxon>
        <taxon>Insecta</taxon>
        <taxon>Pterygota</taxon>
        <taxon>Neoptera</taxon>
        <taxon>Paraneoptera</taxon>
        <taxon>Hemiptera</taxon>
        <taxon>Sternorrhyncha</taxon>
        <taxon>Aphidomorpha</taxon>
        <taxon>Aphidoidea</taxon>
        <taxon>Aphididae</taxon>
        <taxon>Aphidini</taxon>
        <taxon>Schizaphis</taxon>
    </lineage>
</organism>
<protein>
    <submittedName>
        <fullName evidence="3">Uncharacterized protein</fullName>
    </submittedName>
</protein>
<feature type="region of interest" description="Disordered" evidence="1">
    <location>
        <begin position="50"/>
        <end position="79"/>
    </location>
</feature>
<dbReference type="EMBL" id="GGMR01007381">
    <property type="protein sequence ID" value="MBY20000.1"/>
    <property type="molecule type" value="Transcribed_RNA"/>
</dbReference>
<proteinExistence type="predicted"/>
<evidence type="ECO:0000256" key="2">
    <source>
        <dbReference type="SAM" id="SignalP"/>
    </source>
</evidence>
<gene>
    <name evidence="3" type="ORF">g.21274</name>
</gene>